<dbReference type="AlphaFoldDB" id="A0A0A8ZWV9"/>
<sequence length="47" mass="5666">MPPIFLYTPRGITETHVILYFSKIPKTHELILFFTLYFSFMEPKRSN</sequence>
<name>A0A0A8ZWV9_ARUDO</name>
<dbReference type="EMBL" id="GBRH01255692">
    <property type="protein sequence ID" value="JAD42203.1"/>
    <property type="molecule type" value="Transcribed_RNA"/>
</dbReference>
<reference evidence="1" key="2">
    <citation type="journal article" date="2015" name="Data Brief">
        <title>Shoot transcriptome of the giant reed, Arundo donax.</title>
        <authorList>
            <person name="Barrero R.A."/>
            <person name="Guerrero F.D."/>
            <person name="Moolhuijzen P."/>
            <person name="Goolsby J.A."/>
            <person name="Tidwell J."/>
            <person name="Bellgard S.E."/>
            <person name="Bellgard M.I."/>
        </authorList>
    </citation>
    <scope>NUCLEOTIDE SEQUENCE</scope>
    <source>
        <tissue evidence="1">Shoot tissue taken approximately 20 cm above the soil surface</tissue>
    </source>
</reference>
<reference evidence="1" key="1">
    <citation type="submission" date="2014-09" db="EMBL/GenBank/DDBJ databases">
        <authorList>
            <person name="Magalhaes I.L.F."/>
            <person name="Oliveira U."/>
            <person name="Santos F.R."/>
            <person name="Vidigal T.H.D.A."/>
            <person name="Brescovit A.D."/>
            <person name="Santos A.J."/>
        </authorList>
    </citation>
    <scope>NUCLEOTIDE SEQUENCE</scope>
    <source>
        <tissue evidence="1">Shoot tissue taken approximately 20 cm above the soil surface</tissue>
    </source>
</reference>
<proteinExistence type="predicted"/>
<protein>
    <submittedName>
        <fullName evidence="1">Uncharacterized protein</fullName>
    </submittedName>
</protein>
<organism evidence="1">
    <name type="scientific">Arundo donax</name>
    <name type="common">Giant reed</name>
    <name type="synonym">Donax arundinaceus</name>
    <dbReference type="NCBI Taxonomy" id="35708"/>
    <lineage>
        <taxon>Eukaryota</taxon>
        <taxon>Viridiplantae</taxon>
        <taxon>Streptophyta</taxon>
        <taxon>Embryophyta</taxon>
        <taxon>Tracheophyta</taxon>
        <taxon>Spermatophyta</taxon>
        <taxon>Magnoliopsida</taxon>
        <taxon>Liliopsida</taxon>
        <taxon>Poales</taxon>
        <taxon>Poaceae</taxon>
        <taxon>PACMAD clade</taxon>
        <taxon>Arundinoideae</taxon>
        <taxon>Arundineae</taxon>
        <taxon>Arundo</taxon>
    </lineage>
</organism>
<accession>A0A0A8ZWV9</accession>
<evidence type="ECO:0000313" key="1">
    <source>
        <dbReference type="EMBL" id="JAD42203.1"/>
    </source>
</evidence>